<keyword evidence="5" id="KW-1185">Reference proteome</keyword>
<dbReference type="InterPro" id="IPR029033">
    <property type="entry name" value="His_PPase_superfam"/>
</dbReference>
<comment type="similarity">
    <text evidence="1">Belongs to the histidine acid phosphatase family.</text>
</comment>
<evidence type="ECO:0000256" key="1">
    <source>
        <dbReference type="ARBA" id="ARBA00005375"/>
    </source>
</evidence>
<dbReference type="InterPro" id="IPR050645">
    <property type="entry name" value="Histidine_acid_phosphatase"/>
</dbReference>
<sequence>MILPLVRRLFISALFLGPASSIIAASAAVPPRTSLSLSKLIIFHRHGDRTPITPLTDSSFWSSTLPSALELEGISKGTTIVKNSSAIHLPPSLRDLPPVPHGAGANPPFGLLTSLGLLQTISLGTTLRTEILSSFPSLSPDTFSPRDLHVLSTDFSRTIASVRGVLTGLFPDPPAPSSPPITIDTSYTNILIPDPQPRNTQRQLDLESSLLSLVAVKDAEKLELATRVSNALRDGGIVDSQADAVSYGVGEEKDDASQDGRGASPLAFSQLAEVTKCLRVRDLLPPTISAADQEELMAYAAERWTTLLSAGTPSVSTLAMSPCLRMLLSFAADPSHPKATLISAHDSTLIGLLCALKLRMPAVWPEYASYLKLEVFDDAAGGAQHFRCSLNGEQLVSELSPSPSPFISAATLAASIVDQD</sequence>
<reference evidence="4 5" key="1">
    <citation type="journal article" date="2023" name="Commun. Biol.">
        <title>Genome analysis of Parmales, the sister group of diatoms, reveals the evolutionary specialization of diatoms from phago-mixotrophs to photoautotrophs.</title>
        <authorList>
            <person name="Ban H."/>
            <person name="Sato S."/>
            <person name="Yoshikawa S."/>
            <person name="Yamada K."/>
            <person name="Nakamura Y."/>
            <person name="Ichinomiya M."/>
            <person name="Sato N."/>
            <person name="Blanc-Mathieu R."/>
            <person name="Endo H."/>
            <person name="Kuwata A."/>
            <person name="Ogata H."/>
        </authorList>
    </citation>
    <scope>NUCLEOTIDE SEQUENCE [LARGE SCALE GENOMIC DNA]</scope>
</reference>
<comment type="caution">
    <text evidence="4">The sequence shown here is derived from an EMBL/GenBank/DDBJ whole genome shotgun (WGS) entry which is preliminary data.</text>
</comment>
<evidence type="ECO:0000313" key="5">
    <source>
        <dbReference type="Proteomes" id="UP001165060"/>
    </source>
</evidence>
<dbReference type="Gene3D" id="3.40.50.1240">
    <property type="entry name" value="Phosphoglycerate mutase-like"/>
    <property type="match status" value="1"/>
</dbReference>
<accession>A0ABQ6MH06</accession>
<feature type="signal peptide" evidence="3">
    <location>
        <begin position="1"/>
        <end position="21"/>
    </location>
</feature>
<protein>
    <recommendedName>
        <fullName evidence="6">Histidine phosphatase superfamily</fullName>
    </recommendedName>
</protein>
<gene>
    <name evidence="4" type="ORF">TeGR_g4234</name>
</gene>
<evidence type="ECO:0000256" key="2">
    <source>
        <dbReference type="ARBA" id="ARBA00022801"/>
    </source>
</evidence>
<organism evidence="4 5">
    <name type="scientific">Tetraparma gracilis</name>
    <dbReference type="NCBI Taxonomy" id="2962635"/>
    <lineage>
        <taxon>Eukaryota</taxon>
        <taxon>Sar</taxon>
        <taxon>Stramenopiles</taxon>
        <taxon>Ochrophyta</taxon>
        <taxon>Bolidophyceae</taxon>
        <taxon>Parmales</taxon>
        <taxon>Triparmaceae</taxon>
        <taxon>Tetraparma</taxon>
    </lineage>
</organism>
<feature type="chain" id="PRO_5046379306" description="Histidine phosphatase superfamily" evidence="3">
    <location>
        <begin position="22"/>
        <end position="420"/>
    </location>
</feature>
<proteinExistence type="inferred from homology"/>
<dbReference type="Pfam" id="PF00328">
    <property type="entry name" value="His_Phos_2"/>
    <property type="match status" value="1"/>
</dbReference>
<dbReference type="PANTHER" id="PTHR11567:SF110">
    <property type="entry name" value="2-PHOSPHOXYLOSE PHOSPHATASE 1"/>
    <property type="match status" value="1"/>
</dbReference>
<dbReference type="PANTHER" id="PTHR11567">
    <property type="entry name" value="ACID PHOSPHATASE-RELATED"/>
    <property type="match status" value="1"/>
</dbReference>
<dbReference type="EMBL" id="BRYB01005576">
    <property type="protein sequence ID" value="GMI26188.1"/>
    <property type="molecule type" value="Genomic_DNA"/>
</dbReference>
<dbReference type="Proteomes" id="UP001165060">
    <property type="component" value="Unassembled WGS sequence"/>
</dbReference>
<evidence type="ECO:0008006" key="6">
    <source>
        <dbReference type="Google" id="ProtNLM"/>
    </source>
</evidence>
<name>A0ABQ6MH06_9STRA</name>
<keyword evidence="3" id="KW-0732">Signal</keyword>
<dbReference type="InterPro" id="IPR000560">
    <property type="entry name" value="His_Pase_clade-2"/>
</dbReference>
<dbReference type="SUPFAM" id="SSF53254">
    <property type="entry name" value="Phosphoglycerate mutase-like"/>
    <property type="match status" value="1"/>
</dbReference>
<keyword evidence="2" id="KW-0378">Hydrolase</keyword>
<evidence type="ECO:0000256" key="3">
    <source>
        <dbReference type="SAM" id="SignalP"/>
    </source>
</evidence>
<evidence type="ECO:0000313" key="4">
    <source>
        <dbReference type="EMBL" id="GMI26188.1"/>
    </source>
</evidence>